<evidence type="ECO:0000256" key="1">
    <source>
        <dbReference type="ARBA" id="ARBA00004141"/>
    </source>
</evidence>
<dbReference type="InterPro" id="IPR038377">
    <property type="entry name" value="Na/Glc_symporter_sf"/>
</dbReference>
<feature type="transmembrane region" description="Helical" evidence="8">
    <location>
        <begin position="222"/>
        <end position="246"/>
    </location>
</feature>
<evidence type="ECO:0000256" key="3">
    <source>
        <dbReference type="ARBA" id="ARBA00022448"/>
    </source>
</evidence>
<name>A0A939DBE7_CLOAM</name>
<comment type="subcellular location">
    <subcellularLocation>
        <location evidence="1">Membrane</location>
        <topology evidence="1">Multi-pass membrane protein</topology>
    </subcellularLocation>
</comment>
<feature type="transmembrane region" description="Helical" evidence="8">
    <location>
        <begin position="315"/>
        <end position="347"/>
    </location>
</feature>
<evidence type="ECO:0000313" key="9">
    <source>
        <dbReference type="EMBL" id="MBN7774168.1"/>
    </source>
</evidence>
<comment type="caution">
    <text evidence="9">The sequence shown here is derived from an EMBL/GenBank/DDBJ whole genome shotgun (WGS) entry which is preliminary data.</text>
</comment>
<dbReference type="InterPro" id="IPR031155">
    <property type="entry name" value="DUR"/>
</dbReference>
<accession>A0A939DBE7</accession>
<evidence type="ECO:0008006" key="11">
    <source>
        <dbReference type="Google" id="ProtNLM"/>
    </source>
</evidence>
<feature type="transmembrane region" description="Helical" evidence="8">
    <location>
        <begin position="267"/>
        <end position="295"/>
    </location>
</feature>
<feature type="transmembrane region" description="Helical" evidence="8">
    <location>
        <begin position="149"/>
        <end position="167"/>
    </location>
</feature>
<dbReference type="Proteomes" id="UP000664545">
    <property type="component" value="Unassembled WGS sequence"/>
</dbReference>
<evidence type="ECO:0000256" key="5">
    <source>
        <dbReference type="ARBA" id="ARBA00022989"/>
    </source>
</evidence>
<dbReference type="Pfam" id="PF00474">
    <property type="entry name" value="SSF"/>
    <property type="match status" value="1"/>
</dbReference>
<evidence type="ECO:0000256" key="2">
    <source>
        <dbReference type="ARBA" id="ARBA00006434"/>
    </source>
</evidence>
<feature type="transmembrane region" description="Helical" evidence="8">
    <location>
        <begin position="179"/>
        <end position="202"/>
    </location>
</feature>
<evidence type="ECO:0000256" key="7">
    <source>
        <dbReference type="RuleBase" id="RU362091"/>
    </source>
</evidence>
<keyword evidence="6 8" id="KW-0472">Membrane</keyword>
<keyword evidence="5 8" id="KW-1133">Transmembrane helix</keyword>
<protein>
    <recommendedName>
        <fullName evidence="11">Sodium:solute symporter</fullName>
    </recommendedName>
</protein>
<dbReference type="Gene3D" id="1.20.1730.10">
    <property type="entry name" value="Sodium/glucose cotransporter"/>
    <property type="match status" value="1"/>
</dbReference>
<dbReference type="RefSeq" id="WP_206583012.1">
    <property type="nucleotide sequence ID" value="NZ_JAFJZZ010000007.1"/>
</dbReference>
<gene>
    <name evidence="9" type="ORF">JYB65_12405</name>
</gene>
<evidence type="ECO:0000256" key="4">
    <source>
        <dbReference type="ARBA" id="ARBA00022692"/>
    </source>
</evidence>
<feature type="transmembrane region" description="Helical" evidence="8">
    <location>
        <begin position="112"/>
        <end position="129"/>
    </location>
</feature>
<feature type="transmembrane region" description="Helical" evidence="8">
    <location>
        <begin position="368"/>
        <end position="387"/>
    </location>
</feature>
<dbReference type="PANTHER" id="PTHR46154:SF4">
    <property type="entry name" value="UREA ACTIVE TRANSPORTER"/>
    <property type="match status" value="1"/>
</dbReference>
<dbReference type="GO" id="GO:0005886">
    <property type="term" value="C:plasma membrane"/>
    <property type="evidence" value="ECO:0007669"/>
    <property type="project" value="TreeGrafter"/>
</dbReference>
<dbReference type="AlphaFoldDB" id="A0A939DBE7"/>
<evidence type="ECO:0000256" key="6">
    <source>
        <dbReference type="ARBA" id="ARBA00023136"/>
    </source>
</evidence>
<dbReference type="EMBL" id="JAFJZZ010000007">
    <property type="protein sequence ID" value="MBN7774168.1"/>
    <property type="molecule type" value="Genomic_DNA"/>
</dbReference>
<dbReference type="GO" id="GO:0015204">
    <property type="term" value="F:urea transmembrane transporter activity"/>
    <property type="evidence" value="ECO:0007669"/>
    <property type="project" value="InterPro"/>
</dbReference>
<sequence length="481" mass="53096">MILLYVLILYVIYRKIKKKNDREKTIHDSILAGGKVPTWLLTGSIFSGWLWVTSIIGSAEACLIYGISGAIGYAVGASISFLIMIPVILSVQKHIGKGSVIRFMELRYHKNLRNFYYTFALLVAAYVMIEQAAGIGFVFNGIFGVSYKKVSFMVVALTVVFVLLAGMKGTLYNDFISGLIILITFAMIMGIIWHQVGIHTILEGIQEAKEEADYVYHEPAVLHVASAIGIRYFIVSIIIALGQILFDSGYYLKSAIAKDEKVMKRAFLLGGIAIWCPVCFISAITLAFSCVALKIDLSGSQNMNMDLATDLIEKILGSPAAIIFALLILCAGITTIAHYLVGLRWIFTVDFYTQKLKPEAIEKEKIQFGNIIVILIGVFCGLIAISLEDVSLLTIDMFSGVFFAAPCGALLIGLVSKKAFGRLGQVSILLGLFFGFATWFYTRTEYNQEAWILGTMASFAIPFIFLIMAGFFIRKNSALME</sequence>
<keyword evidence="4 8" id="KW-0812">Transmembrane</keyword>
<dbReference type="InterPro" id="IPR001734">
    <property type="entry name" value="Na/solute_symporter"/>
</dbReference>
<feature type="transmembrane region" description="Helical" evidence="8">
    <location>
        <begin position="393"/>
        <end position="414"/>
    </location>
</feature>
<keyword evidence="3" id="KW-0813">Transport</keyword>
<evidence type="ECO:0000256" key="8">
    <source>
        <dbReference type="SAM" id="Phobius"/>
    </source>
</evidence>
<evidence type="ECO:0000313" key="10">
    <source>
        <dbReference type="Proteomes" id="UP000664545"/>
    </source>
</evidence>
<feature type="transmembrane region" description="Helical" evidence="8">
    <location>
        <begin position="450"/>
        <end position="473"/>
    </location>
</feature>
<proteinExistence type="inferred from homology"/>
<feature type="transmembrane region" description="Helical" evidence="8">
    <location>
        <begin position="426"/>
        <end position="444"/>
    </location>
</feature>
<reference evidence="9" key="1">
    <citation type="submission" date="2021-02" db="EMBL/GenBank/DDBJ databases">
        <title>Abyssanaerobacter marinus gen.nov., sp., nov, anaerobic bacterium isolated from the Onnuri vent field of Indian Ocean and suggestion of Mogibacteriaceae fam. nov., and proposal of reclassification of ambiguous this family's genus member.</title>
        <authorList>
            <person name="Kim Y.J."/>
            <person name="Yang J.-A."/>
        </authorList>
    </citation>
    <scope>NUCLEOTIDE SEQUENCE</scope>
    <source>
        <strain evidence="9">DSM 2634</strain>
    </source>
</reference>
<keyword evidence="10" id="KW-1185">Reference proteome</keyword>
<organism evidence="9 10">
    <name type="scientific">Clostridium aminobutyricum</name>
    <dbReference type="NCBI Taxonomy" id="33953"/>
    <lineage>
        <taxon>Bacteria</taxon>
        <taxon>Bacillati</taxon>
        <taxon>Bacillota</taxon>
        <taxon>Clostridia</taxon>
        <taxon>Eubacteriales</taxon>
        <taxon>Clostridiaceae</taxon>
        <taxon>Clostridium</taxon>
    </lineage>
</organism>
<dbReference type="PANTHER" id="PTHR46154">
    <property type="match status" value="1"/>
</dbReference>
<feature type="transmembrane region" description="Helical" evidence="8">
    <location>
        <begin position="39"/>
        <end position="57"/>
    </location>
</feature>
<dbReference type="PROSITE" id="PS50283">
    <property type="entry name" value="NA_SOLUT_SYMP_3"/>
    <property type="match status" value="1"/>
</dbReference>
<comment type="similarity">
    <text evidence="2 7">Belongs to the sodium:solute symporter (SSF) (TC 2.A.21) family.</text>
</comment>
<feature type="transmembrane region" description="Helical" evidence="8">
    <location>
        <begin position="63"/>
        <end position="91"/>
    </location>
</feature>